<dbReference type="InterPro" id="IPR005162">
    <property type="entry name" value="Retrotrans_gag_dom"/>
</dbReference>
<feature type="compositionally biased region" description="Low complexity" evidence="1">
    <location>
        <begin position="76"/>
        <end position="97"/>
    </location>
</feature>
<feature type="region of interest" description="Disordered" evidence="1">
    <location>
        <begin position="307"/>
        <end position="333"/>
    </location>
</feature>
<gene>
    <name evidence="3" type="ORF">CEPIT_LOCUS14076</name>
</gene>
<proteinExistence type="predicted"/>
<dbReference type="AlphaFoldDB" id="A0AAV0DHG3"/>
<feature type="region of interest" description="Disordered" evidence="1">
    <location>
        <begin position="66"/>
        <end position="109"/>
    </location>
</feature>
<reference evidence="3" key="1">
    <citation type="submission" date="2022-07" db="EMBL/GenBank/DDBJ databases">
        <authorList>
            <person name="Macas J."/>
            <person name="Novak P."/>
            <person name="Neumann P."/>
        </authorList>
    </citation>
    <scope>NUCLEOTIDE SEQUENCE</scope>
</reference>
<accession>A0AAV0DHG3</accession>
<dbReference type="CDD" id="cd00303">
    <property type="entry name" value="retropepsin_like"/>
    <property type="match status" value="1"/>
</dbReference>
<evidence type="ECO:0000256" key="1">
    <source>
        <dbReference type="SAM" id="MobiDB-lite"/>
    </source>
</evidence>
<dbReference type="PANTHER" id="PTHR15503:SF22">
    <property type="entry name" value="TRANSPOSON TY3-I GAG POLYPROTEIN"/>
    <property type="match status" value="1"/>
</dbReference>
<evidence type="ECO:0000313" key="4">
    <source>
        <dbReference type="Proteomes" id="UP001152523"/>
    </source>
</evidence>
<organism evidence="3 4">
    <name type="scientific">Cuscuta epithymum</name>
    <dbReference type="NCBI Taxonomy" id="186058"/>
    <lineage>
        <taxon>Eukaryota</taxon>
        <taxon>Viridiplantae</taxon>
        <taxon>Streptophyta</taxon>
        <taxon>Embryophyta</taxon>
        <taxon>Tracheophyta</taxon>
        <taxon>Spermatophyta</taxon>
        <taxon>Magnoliopsida</taxon>
        <taxon>eudicotyledons</taxon>
        <taxon>Gunneridae</taxon>
        <taxon>Pentapetalae</taxon>
        <taxon>asterids</taxon>
        <taxon>lamiids</taxon>
        <taxon>Solanales</taxon>
        <taxon>Convolvulaceae</taxon>
        <taxon>Cuscuteae</taxon>
        <taxon>Cuscuta</taxon>
        <taxon>Cuscuta subgen. Cuscuta</taxon>
    </lineage>
</organism>
<comment type="caution">
    <text evidence="3">The sequence shown here is derived from an EMBL/GenBank/DDBJ whole genome shotgun (WGS) entry which is preliminary data.</text>
</comment>
<evidence type="ECO:0000313" key="3">
    <source>
        <dbReference type="EMBL" id="CAH9097472.1"/>
    </source>
</evidence>
<dbReference type="InterPro" id="IPR021109">
    <property type="entry name" value="Peptidase_aspartic_dom_sf"/>
</dbReference>
<protein>
    <recommendedName>
        <fullName evidence="2">Retrotransposon gag domain-containing protein</fullName>
    </recommendedName>
</protein>
<sequence length="772" mass="88936">MVATRRAMEARMENVERELARQSAAMERELARHREEARLINEEARTRSEEARRDMEMLREMMMNKFAHRSRERSSTSKSSAKQGSSDSGSSTGNYRSTSKRHFDDHRSWNEKSGRKVDLPLFNGTDAYGWTIKVERFFKLNKIVEEDKLELVTLAMEGRVLNWYQWWEEHANVRSWVLFKEALLKRFEPGLDQDPYGPLLNLKQTGSVMDYRDEFELVAAPLKHTDVQILEGIFMKGLKAEIKAELKKNPVRTLTEVMNKALRIEEGNTIISSSRYREDDRRGTKGTATAQPQRWLNENQWKNSLINQSGSEKSNREKSNEIGNKGAGIRGTQRLTQSELQELSRKGLCFKCGEKWGKDHICQMKHFQIIMLDDSEEEEEQRDNYPEPVSMMEDNDISKMQLSLLSKEGLTTPRTFKLRGEIQGKRGSKEIIILIDCGATHNFISPKVVQAANLPTLQIPEFEVKIGNGDIIRNNGKCEAVCLNIPQSTITQDFYVLELGENEMVLGLEWLASLGNVEFNFNQLTITWKEKGVVRKLQEDAYSSRHQVPFNSITEKIQASGEGFGLFNSARIESKMEKETANPGMKERLTEIADNKCTIEHQWNPIPVGMDFMNKAVVRVNRLIEQTVENCKEELVKQVVVALYEAACCALASIDGEGIMCVAGNIRDKCLLKSFKYDWIHGLDQAEVNSFEKMWEQEQRHHQELQTWGKFYNTRVQYATLPLFLLFLTEKNWKMKSQAPKLKVQNSAMYWEGRGARMKMNLKIKAALYHPP</sequence>
<dbReference type="Proteomes" id="UP001152523">
    <property type="component" value="Unassembled WGS sequence"/>
</dbReference>
<name>A0AAV0DHG3_9ASTE</name>
<dbReference type="Pfam" id="PF03732">
    <property type="entry name" value="Retrotrans_gag"/>
    <property type="match status" value="1"/>
</dbReference>
<dbReference type="Gene3D" id="2.40.70.10">
    <property type="entry name" value="Acid Proteases"/>
    <property type="match status" value="1"/>
</dbReference>
<feature type="domain" description="Retrotransposon gag" evidence="2">
    <location>
        <begin position="151"/>
        <end position="239"/>
    </location>
</feature>
<dbReference type="InterPro" id="IPR032567">
    <property type="entry name" value="RTL1-rel"/>
</dbReference>
<feature type="region of interest" description="Disordered" evidence="1">
    <location>
        <begin position="33"/>
        <end position="53"/>
    </location>
</feature>
<dbReference type="Pfam" id="PF08284">
    <property type="entry name" value="RVP_2"/>
    <property type="match status" value="1"/>
</dbReference>
<dbReference type="SUPFAM" id="SSF50630">
    <property type="entry name" value="Acid proteases"/>
    <property type="match status" value="1"/>
</dbReference>
<evidence type="ECO:0000259" key="2">
    <source>
        <dbReference type="Pfam" id="PF03732"/>
    </source>
</evidence>
<keyword evidence="4" id="KW-1185">Reference proteome</keyword>
<dbReference type="PANTHER" id="PTHR15503">
    <property type="entry name" value="LDOC1 RELATED"/>
    <property type="match status" value="1"/>
</dbReference>
<dbReference type="EMBL" id="CAMAPF010000093">
    <property type="protein sequence ID" value="CAH9097472.1"/>
    <property type="molecule type" value="Genomic_DNA"/>
</dbReference>